<accession>A0A8J7TKG6</accession>
<evidence type="ECO:0000259" key="1">
    <source>
        <dbReference type="PROSITE" id="PS50983"/>
    </source>
</evidence>
<name>A0A8J7TKG6_9BACT</name>
<proteinExistence type="predicted"/>
<dbReference type="AlphaFoldDB" id="A0A8J7TKG6"/>
<sequence length="314" mass="34771">MAQKDLRIVSLIASSTELVHALGLGHFMVGRSHECDFPKSVKELPVCTAPKFNVDGSSKEIDDRVKEILAKSLSVYLVDAERLDELAPSHIITQAQCEVCAVSLRDVEEAACALIASRPQIIALEPNCLEDYFSDLRRVAVALNAVSEGEALEKAARKRIDAVRELTERALPQDSKPTVAVIEWIEPLMAAGNWMPELVEMAGGINLFGESGKHSPWMSFDDLVARDADIILVTPCGFDNKKTLEEMPVLLNNPRFQKLRAVQTGRLYVADGNQYFNRPGPRLVDSLEMLAEIFHPHLFAGGSGFKYKDAWLKL</sequence>
<dbReference type="Pfam" id="PF01497">
    <property type="entry name" value="Peripla_BP_2"/>
    <property type="match status" value="1"/>
</dbReference>
<dbReference type="InterPro" id="IPR002491">
    <property type="entry name" value="ABC_transptr_periplasmic_BD"/>
</dbReference>
<organism evidence="2 3">
    <name type="scientific">Candidatus Obscuribacter phosphatis</name>
    <dbReference type="NCBI Taxonomy" id="1906157"/>
    <lineage>
        <taxon>Bacteria</taxon>
        <taxon>Bacillati</taxon>
        <taxon>Candidatus Melainabacteria</taxon>
        <taxon>Candidatus Obscuribacterales</taxon>
        <taxon>Candidatus Obscuribacteraceae</taxon>
        <taxon>Candidatus Obscuribacter</taxon>
    </lineage>
</organism>
<dbReference type="PANTHER" id="PTHR42860:SF1">
    <property type="entry name" value="VITAMIN B12-BINDING PROTEIN"/>
    <property type="match status" value="1"/>
</dbReference>
<dbReference type="PANTHER" id="PTHR42860">
    <property type="entry name" value="VITAMIN B12-BINDING PROTEIN"/>
    <property type="match status" value="1"/>
</dbReference>
<reference evidence="2" key="1">
    <citation type="submission" date="2021-02" db="EMBL/GenBank/DDBJ databases">
        <title>Genome-Resolved Metagenomics of a Microbial Community Performing Photosynthetic Biological Nutrient Removal.</title>
        <authorList>
            <person name="Mcdaniel E.A."/>
        </authorList>
    </citation>
    <scope>NUCLEOTIDE SEQUENCE</scope>
    <source>
        <strain evidence="2">UWPOB_OBS1</strain>
    </source>
</reference>
<comment type="caution">
    <text evidence="2">The sequence shown here is derived from an EMBL/GenBank/DDBJ whole genome shotgun (WGS) entry which is preliminary data.</text>
</comment>
<evidence type="ECO:0000313" key="3">
    <source>
        <dbReference type="Proteomes" id="UP000664277"/>
    </source>
</evidence>
<dbReference type="PROSITE" id="PS50983">
    <property type="entry name" value="FE_B12_PBP"/>
    <property type="match status" value="1"/>
</dbReference>
<protein>
    <submittedName>
        <fullName evidence="2">Cobalamin-binding protein</fullName>
    </submittedName>
</protein>
<dbReference type="InterPro" id="IPR051030">
    <property type="entry name" value="Vitamin_B12-ABC_binding"/>
</dbReference>
<dbReference type="SUPFAM" id="SSF53807">
    <property type="entry name" value="Helical backbone' metal receptor"/>
    <property type="match status" value="1"/>
</dbReference>
<dbReference type="Proteomes" id="UP000664277">
    <property type="component" value="Unassembled WGS sequence"/>
</dbReference>
<dbReference type="EMBL" id="JAFLCK010000006">
    <property type="protein sequence ID" value="MBN8659860.1"/>
    <property type="molecule type" value="Genomic_DNA"/>
</dbReference>
<feature type="domain" description="Fe/B12 periplasmic-binding" evidence="1">
    <location>
        <begin position="7"/>
        <end position="298"/>
    </location>
</feature>
<evidence type="ECO:0000313" key="2">
    <source>
        <dbReference type="EMBL" id="MBN8659860.1"/>
    </source>
</evidence>
<gene>
    <name evidence="2" type="ORF">J0M35_05820</name>
</gene>
<dbReference type="Gene3D" id="3.40.50.1980">
    <property type="entry name" value="Nitrogenase molybdenum iron protein domain"/>
    <property type="match status" value="2"/>
</dbReference>
<dbReference type="CDD" id="cd01144">
    <property type="entry name" value="BtuF"/>
    <property type="match status" value="1"/>
</dbReference>